<reference evidence="2 3" key="1">
    <citation type="submission" date="2020-07" db="EMBL/GenBank/DDBJ databases">
        <title>Sequencing the genomes of 1000 actinobacteria strains.</title>
        <authorList>
            <person name="Klenk H.-P."/>
        </authorList>
    </citation>
    <scope>NUCLEOTIDE SEQUENCE [LARGE SCALE GENOMIC DNA]</scope>
    <source>
        <strain evidence="2 3">DSM 21350</strain>
    </source>
</reference>
<dbReference type="Proteomes" id="UP000535511">
    <property type="component" value="Unassembled WGS sequence"/>
</dbReference>
<sequence length="119" mass="12934">MKRRAEVSERADRRSSSGARVAKVRVQVARLLWLLCALAALFLAVGALLIAVDANPHNALVQFVLDVADKLDVEVFSRTAGIKHFTGHDAATKNALVNWGLAAVAWLVVGRILDRVVRP</sequence>
<name>A0A7Y9E4W7_9ACTN</name>
<keyword evidence="1" id="KW-0812">Transmembrane</keyword>
<keyword evidence="3" id="KW-1185">Reference proteome</keyword>
<gene>
    <name evidence="2" type="ORF">BJZ21_001389</name>
</gene>
<dbReference type="EMBL" id="JACCBG010000001">
    <property type="protein sequence ID" value="NYD41306.1"/>
    <property type="molecule type" value="Genomic_DNA"/>
</dbReference>
<protein>
    <submittedName>
        <fullName evidence="2">Type IV secretory pathway component VirB8</fullName>
    </submittedName>
</protein>
<feature type="transmembrane region" description="Helical" evidence="1">
    <location>
        <begin position="96"/>
        <end position="113"/>
    </location>
</feature>
<keyword evidence="1" id="KW-0472">Membrane</keyword>
<feature type="transmembrane region" description="Helical" evidence="1">
    <location>
        <begin position="31"/>
        <end position="52"/>
    </location>
</feature>
<keyword evidence="1" id="KW-1133">Transmembrane helix</keyword>
<comment type="caution">
    <text evidence="2">The sequence shown here is derived from an EMBL/GenBank/DDBJ whole genome shotgun (WGS) entry which is preliminary data.</text>
</comment>
<dbReference type="AlphaFoldDB" id="A0A7Y9E4W7"/>
<accession>A0A7Y9E4W7</accession>
<dbReference type="RefSeq" id="WP_179663071.1">
    <property type="nucleotide sequence ID" value="NZ_JACCBG010000001.1"/>
</dbReference>
<organism evidence="2 3">
    <name type="scientific">Nocardioides panaciterrulae</name>
    <dbReference type="NCBI Taxonomy" id="661492"/>
    <lineage>
        <taxon>Bacteria</taxon>
        <taxon>Bacillati</taxon>
        <taxon>Actinomycetota</taxon>
        <taxon>Actinomycetes</taxon>
        <taxon>Propionibacteriales</taxon>
        <taxon>Nocardioidaceae</taxon>
        <taxon>Nocardioides</taxon>
    </lineage>
</organism>
<proteinExistence type="predicted"/>
<evidence type="ECO:0000313" key="2">
    <source>
        <dbReference type="EMBL" id="NYD41306.1"/>
    </source>
</evidence>
<evidence type="ECO:0000256" key="1">
    <source>
        <dbReference type="SAM" id="Phobius"/>
    </source>
</evidence>
<evidence type="ECO:0000313" key="3">
    <source>
        <dbReference type="Proteomes" id="UP000535511"/>
    </source>
</evidence>